<keyword evidence="4" id="KW-1185">Reference proteome</keyword>
<dbReference type="GO" id="GO:0016787">
    <property type="term" value="F:hydrolase activity"/>
    <property type="evidence" value="ECO:0007669"/>
    <property type="project" value="UniProtKB-KW"/>
</dbReference>
<name>A0A7J5BQW6_9MICO</name>
<sequence length="201" mass="20850">MRNEATSGEESSHGDTVLVVIDVQTGFEDAAYWGSGMPNDAVNHVSRLLADWAARDRGPVVVVRHDSRDPASPLHPSGPGNALVPAVADAAADLLVVKHVNSAFLGEPSLDVWLRGAGLSRLVLCGIQTNMCVETTARMGGNLGYDVTVVLDATTTFDLVADVPGLGRTHVPAAELARTTAVNLAAGGFARVSDTASVLAE</sequence>
<keyword evidence="1" id="KW-0378">Hydrolase</keyword>
<dbReference type="Gene3D" id="3.40.50.850">
    <property type="entry name" value="Isochorismatase-like"/>
    <property type="match status" value="1"/>
</dbReference>
<organism evidence="3 4">
    <name type="scientific">Pseudoclavibacter chungangensis</name>
    <dbReference type="NCBI Taxonomy" id="587635"/>
    <lineage>
        <taxon>Bacteria</taxon>
        <taxon>Bacillati</taxon>
        <taxon>Actinomycetota</taxon>
        <taxon>Actinomycetes</taxon>
        <taxon>Micrococcales</taxon>
        <taxon>Microbacteriaceae</taxon>
        <taxon>Pseudoclavibacter</taxon>
    </lineage>
</organism>
<reference evidence="3 4" key="1">
    <citation type="submission" date="2019-09" db="EMBL/GenBank/DDBJ databases">
        <title>Phylogeny of genus Pseudoclavibacter and closely related genus.</title>
        <authorList>
            <person name="Li Y."/>
        </authorList>
    </citation>
    <scope>NUCLEOTIDE SEQUENCE [LARGE SCALE GENOMIC DNA]</scope>
    <source>
        <strain evidence="3 4">DSM 23821</strain>
    </source>
</reference>
<comment type="caution">
    <text evidence="3">The sequence shown here is derived from an EMBL/GenBank/DDBJ whole genome shotgun (WGS) entry which is preliminary data.</text>
</comment>
<dbReference type="PANTHER" id="PTHR43540:SF1">
    <property type="entry name" value="ISOCHORISMATASE HYDROLASE"/>
    <property type="match status" value="1"/>
</dbReference>
<evidence type="ECO:0000313" key="3">
    <source>
        <dbReference type="EMBL" id="KAB1656366.1"/>
    </source>
</evidence>
<dbReference type="Proteomes" id="UP000467240">
    <property type="component" value="Unassembled WGS sequence"/>
</dbReference>
<dbReference type="InterPro" id="IPR036380">
    <property type="entry name" value="Isochorismatase-like_sf"/>
</dbReference>
<dbReference type="EMBL" id="WBJZ01000012">
    <property type="protein sequence ID" value="KAB1656366.1"/>
    <property type="molecule type" value="Genomic_DNA"/>
</dbReference>
<accession>A0A7J5BQW6</accession>
<feature type="domain" description="Isochorismatase-like" evidence="2">
    <location>
        <begin position="16"/>
        <end position="160"/>
    </location>
</feature>
<dbReference type="SUPFAM" id="SSF52499">
    <property type="entry name" value="Isochorismatase-like hydrolases"/>
    <property type="match status" value="1"/>
</dbReference>
<dbReference type="AlphaFoldDB" id="A0A7J5BQW6"/>
<evidence type="ECO:0000313" key="4">
    <source>
        <dbReference type="Proteomes" id="UP000467240"/>
    </source>
</evidence>
<dbReference type="Pfam" id="PF00857">
    <property type="entry name" value="Isochorismatase"/>
    <property type="match status" value="1"/>
</dbReference>
<evidence type="ECO:0000256" key="1">
    <source>
        <dbReference type="ARBA" id="ARBA00022801"/>
    </source>
</evidence>
<dbReference type="InterPro" id="IPR000868">
    <property type="entry name" value="Isochorismatase-like_dom"/>
</dbReference>
<protein>
    <submittedName>
        <fullName evidence="3">Isochorismatase family protein</fullName>
    </submittedName>
</protein>
<dbReference type="OrthoDB" id="9794942at2"/>
<evidence type="ECO:0000259" key="2">
    <source>
        <dbReference type="Pfam" id="PF00857"/>
    </source>
</evidence>
<dbReference type="InterPro" id="IPR050272">
    <property type="entry name" value="Isochorismatase-like_hydrls"/>
</dbReference>
<gene>
    <name evidence="3" type="ORF">F8O01_10615</name>
</gene>
<dbReference type="PANTHER" id="PTHR43540">
    <property type="entry name" value="PEROXYUREIDOACRYLATE/UREIDOACRYLATE AMIDOHYDROLASE-RELATED"/>
    <property type="match status" value="1"/>
</dbReference>
<proteinExistence type="predicted"/>